<dbReference type="PANTHER" id="PTHR37984:SF5">
    <property type="entry name" value="PROTEIN NYNRIN-LIKE"/>
    <property type="match status" value="1"/>
</dbReference>
<dbReference type="InterPro" id="IPR050951">
    <property type="entry name" value="Retrovirus_Pol_polyprotein"/>
</dbReference>
<dbReference type="Gene3D" id="3.30.70.270">
    <property type="match status" value="2"/>
</dbReference>
<evidence type="ECO:0000313" key="1">
    <source>
        <dbReference type="EMBL" id="GFD05850.1"/>
    </source>
</evidence>
<reference evidence="1" key="1">
    <citation type="journal article" date="2019" name="Sci. Rep.">
        <title>Draft genome of Tanacetum cinerariifolium, the natural source of mosquito coil.</title>
        <authorList>
            <person name="Yamashiro T."/>
            <person name="Shiraishi A."/>
            <person name="Satake H."/>
            <person name="Nakayama K."/>
        </authorList>
    </citation>
    <scope>NUCLEOTIDE SEQUENCE</scope>
</reference>
<gene>
    <name evidence="1" type="ORF">Tci_877819</name>
</gene>
<dbReference type="PANTHER" id="PTHR37984">
    <property type="entry name" value="PROTEIN CBG26694"/>
    <property type="match status" value="1"/>
</dbReference>
<dbReference type="InterPro" id="IPR043502">
    <property type="entry name" value="DNA/RNA_pol_sf"/>
</dbReference>
<dbReference type="EMBL" id="BKCJ011221028">
    <property type="protein sequence ID" value="GFD05850.1"/>
    <property type="molecule type" value="Genomic_DNA"/>
</dbReference>
<dbReference type="Gene3D" id="3.10.10.10">
    <property type="entry name" value="HIV Type 1 Reverse Transcriptase, subunit A, domain 1"/>
    <property type="match status" value="1"/>
</dbReference>
<feature type="non-terminal residue" evidence="1">
    <location>
        <position position="163"/>
    </location>
</feature>
<dbReference type="SUPFAM" id="SSF56672">
    <property type="entry name" value="DNA/RNA polymerases"/>
    <property type="match status" value="1"/>
</dbReference>
<sequence length="163" mass="18819">MALIELKELKDQLQELLERGFIRPSVSSWGAPVLFVKKKDGSMRLCIDYRELNKITIQEHEDHLRTALQTLRQEKLYAKFSKCEFWLSSVAFLGHIVSAEGITMDPVKVEAITKWPRPVSVTEVRSFLGLAGYYRIFVEGFSCLALPLTKLMHKGEKFVWNEE</sequence>
<proteinExistence type="predicted"/>
<accession>A0A699T7R9</accession>
<organism evidence="1">
    <name type="scientific">Tanacetum cinerariifolium</name>
    <name type="common">Dalmatian daisy</name>
    <name type="synonym">Chrysanthemum cinerariifolium</name>
    <dbReference type="NCBI Taxonomy" id="118510"/>
    <lineage>
        <taxon>Eukaryota</taxon>
        <taxon>Viridiplantae</taxon>
        <taxon>Streptophyta</taxon>
        <taxon>Embryophyta</taxon>
        <taxon>Tracheophyta</taxon>
        <taxon>Spermatophyta</taxon>
        <taxon>Magnoliopsida</taxon>
        <taxon>eudicotyledons</taxon>
        <taxon>Gunneridae</taxon>
        <taxon>Pentapetalae</taxon>
        <taxon>asterids</taxon>
        <taxon>campanulids</taxon>
        <taxon>Asterales</taxon>
        <taxon>Asteraceae</taxon>
        <taxon>Asteroideae</taxon>
        <taxon>Anthemideae</taxon>
        <taxon>Anthemidinae</taxon>
        <taxon>Tanacetum</taxon>
    </lineage>
</organism>
<name>A0A699T7R9_TANCI</name>
<protein>
    <submittedName>
        <fullName evidence="1">Retrotransposon protein, putative, Ty3-gypsy subclass</fullName>
    </submittedName>
</protein>
<dbReference type="AlphaFoldDB" id="A0A699T7R9"/>
<comment type="caution">
    <text evidence="1">The sequence shown here is derived from an EMBL/GenBank/DDBJ whole genome shotgun (WGS) entry which is preliminary data.</text>
</comment>
<dbReference type="InterPro" id="IPR043128">
    <property type="entry name" value="Rev_trsase/Diguanyl_cyclase"/>
</dbReference>